<dbReference type="NCBIfam" id="NF000940">
    <property type="entry name" value="PRK00094.1-2"/>
    <property type="match status" value="1"/>
</dbReference>
<protein>
    <recommendedName>
        <fullName evidence="11 13">Glycerol-3-phosphate dehydrogenase [NAD(P)+]</fullName>
        <ecNumber evidence="10 13">1.1.1.94</ecNumber>
    </recommendedName>
    <alternativeName>
        <fullName evidence="13">NAD(P)(+)-dependent glycerol-3-phosphate dehydrogenase</fullName>
    </alternativeName>
    <alternativeName>
        <fullName evidence="12 13">NAD(P)H-dependent dihydroxyacetone-phosphate reductase</fullName>
    </alternativeName>
</protein>
<evidence type="ECO:0000256" key="3">
    <source>
        <dbReference type="ARBA" id="ARBA00022857"/>
    </source>
</evidence>
<evidence type="ECO:0000259" key="19">
    <source>
        <dbReference type="Pfam" id="PF07479"/>
    </source>
</evidence>
<feature type="binding site" evidence="13">
    <location>
        <position position="138"/>
    </location>
    <ligand>
        <name>sn-glycerol 3-phosphate</name>
        <dbReference type="ChEBI" id="CHEBI:57597"/>
    </ligand>
</feature>
<keyword evidence="4 13" id="KW-0560">Oxidoreductase</keyword>
<evidence type="ECO:0000259" key="18">
    <source>
        <dbReference type="Pfam" id="PF01210"/>
    </source>
</evidence>
<feature type="binding site" evidence="13">
    <location>
        <position position="280"/>
    </location>
    <ligand>
        <name>NADPH</name>
        <dbReference type="ChEBI" id="CHEBI:57783"/>
    </ligand>
</feature>
<dbReference type="InterPro" id="IPR036291">
    <property type="entry name" value="NAD(P)-bd_dom_sf"/>
</dbReference>
<dbReference type="GO" id="GO:0141153">
    <property type="term" value="F:glycerol-3-phosphate dehydrogenase (NADP+) activity"/>
    <property type="evidence" value="ECO:0007669"/>
    <property type="project" value="RHEA"/>
</dbReference>
<evidence type="ECO:0000313" key="21">
    <source>
        <dbReference type="Proteomes" id="UP000243745"/>
    </source>
</evidence>
<keyword evidence="13" id="KW-0547">Nucleotide-binding</keyword>
<comment type="function">
    <text evidence="13">Catalyzes the reduction of the glycolytic intermediate dihydroxyacetone phosphate (DHAP) to sn-glycerol 3-phosphate (G3P), the key precursor for phospholipid synthesis.</text>
</comment>
<evidence type="ECO:0000256" key="12">
    <source>
        <dbReference type="ARBA" id="ARBA00080511"/>
    </source>
</evidence>
<comment type="caution">
    <text evidence="13">Lacks conserved residue(s) required for the propagation of feature annotation.</text>
</comment>
<evidence type="ECO:0000256" key="6">
    <source>
        <dbReference type="ARBA" id="ARBA00023098"/>
    </source>
</evidence>
<feature type="active site" description="Proton acceptor" evidence="13 14">
    <location>
        <position position="192"/>
    </location>
</feature>
<reference evidence="20 21" key="1">
    <citation type="submission" date="2016-10" db="EMBL/GenBank/DDBJ databases">
        <authorList>
            <person name="Varghese N."/>
            <person name="Submissions S."/>
        </authorList>
    </citation>
    <scope>NUCLEOTIDE SEQUENCE [LARGE SCALE GENOMIC DNA]</scope>
    <source>
        <strain evidence="20 21">DSM 1361</strain>
    </source>
</reference>
<dbReference type="PANTHER" id="PTHR11728">
    <property type="entry name" value="GLYCEROL-3-PHOSPHATE DEHYDROGENASE"/>
    <property type="match status" value="1"/>
</dbReference>
<dbReference type="Pfam" id="PF07479">
    <property type="entry name" value="NAD_Gly3P_dh_C"/>
    <property type="match status" value="1"/>
</dbReference>
<feature type="domain" description="Glycerol-3-phosphate dehydrogenase NAD-dependent C-terminal" evidence="19">
    <location>
        <begin position="181"/>
        <end position="321"/>
    </location>
</feature>
<feature type="binding site" evidence="13">
    <location>
        <position position="282"/>
    </location>
    <ligand>
        <name>NADPH</name>
        <dbReference type="ChEBI" id="CHEBI:57783"/>
    </ligand>
</feature>
<comment type="catalytic activity">
    <reaction evidence="13">
        <text>sn-glycerol 3-phosphate + NAD(+) = dihydroxyacetone phosphate + NADH + H(+)</text>
        <dbReference type="Rhea" id="RHEA:11092"/>
        <dbReference type="ChEBI" id="CHEBI:15378"/>
        <dbReference type="ChEBI" id="CHEBI:57540"/>
        <dbReference type="ChEBI" id="CHEBI:57597"/>
        <dbReference type="ChEBI" id="CHEBI:57642"/>
        <dbReference type="ChEBI" id="CHEBI:57945"/>
        <dbReference type="EC" id="1.1.1.94"/>
    </reaction>
</comment>
<keyword evidence="3 13" id="KW-0521">NADP</keyword>
<evidence type="ECO:0000256" key="2">
    <source>
        <dbReference type="ARBA" id="ARBA00022516"/>
    </source>
</evidence>
<dbReference type="GO" id="GO:0046474">
    <property type="term" value="P:glycerophospholipid biosynthetic process"/>
    <property type="evidence" value="ECO:0007669"/>
    <property type="project" value="TreeGrafter"/>
</dbReference>
<evidence type="ECO:0000256" key="8">
    <source>
        <dbReference type="ARBA" id="ARBA00023264"/>
    </source>
</evidence>
<evidence type="ECO:0000256" key="11">
    <source>
        <dbReference type="ARBA" id="ARBA00069372"/>
    </source>
</evidence>
<feature type="binding site" evidence="13">
    <location>
        <position position="13"/>
    </location>
    <ligand>
        <name>NADPH</name>
        <dbReference type="ChEBI" id="CHEBI:57783"/>
    </ligand>
</feature>
<dbReference type="Gene3D" id="3.40.50.720">
    <property type="entry name" value="NAD(P)-binding Rossmann-like Domain"/>
    <property type="match status" value="1"/>
</dbReference>
<dbReference type="RefSeq" id="WP_031578216.1">
    <property type="nucleotide sequence ID" value="NZ_FOXF01000005.1"/>
</dbReference>
<dbReference type="FunFam" id="3.40.50.720:FF:000019">
    <property type="entry name" value="Glycerol-3-phosphate dehydrogenase [NAD(P)+]"/>
    <property type="match status" value="1"/>
</dbReference>
<proteinExistence type="inferred from homology"/>
<dbReference type="GO" id="GO:0046168">
    <property type="term" value="P:glycerol-3-phosphate catabolic process"/>
    <property type="evidence" value="ECO:0007669"/>
    <property type="project" value="InterPro"/>
</dbReference>
<dbReference type="Proteomes" id="UP000243745">
    <property type="component" value="Unassembled WGS sequence"/>
</dbReference>
<dbReference type="InterPro" id="IPR006168">
    <property type="entry name" value="G3P_DH_NAD-dep"/>
</dbReference>
<evidence type="ECO:0000256" key="5">
    <source>
        <dbReference type="ARBA" id="ARBA00023027"/>
    </source>
</evidence>
<feature type="binding site" evidence="16">
    <location>
        <position position="140"/>
    </location>
    <ligand>
        <name>NAD(+)</name>
        <dbReference type="ChEBI" id="CHEBI:57540"/>
    </ligand>
</feature>
<dbReference type="OrthoDB" id="9812273at2"/>
<comment type="similarity">
    <text evidence="1 13 17">Belongs to the NAD-dependent glycerol-3-phosphate dehydrogenase family.</text>
</comment>
<dbReference type="FunFam" id="1.10.1040.10:FF:000001">
    <property type="entry name" value="Glycerol-3-phosphate dehydrogenase [NAD(P)+]"/>
    <property type="match status" value="1"/>
</dbReference>
<feature type="binding site" evidence="16">
    <location>
        <position position="256"/>
    </location>
    <ligand>
        <name>NAD(+)</name>
        <dbReference type="ChEBI" id="CHEBI:57540"/>
    </ligand>
</feature>
<keyword evidence="8 13" id="KW-1208">Phospholipid metabolism</keyword>
<feature type="binding site" evidence="15">
    <location>
        <begin position="256"/>
        <end position="257"/>
    </location>
    <ligand>
        <name>substrate</name>
    </ligand>
</feature>
<comment type="subcellular location">
    <subcellularLocation>
        <location evidence="13">Cytoplasm</location>
    </subcellularLocation>
</comment>
<dbReference type="InterPro" id="IPR011128">
    <property type="entry name" value="G3P_DH_NAD-dep_N"/>
</dbReference>
<dbReference type="GO" id="GO:0046167">
    <property type="term" value="P:glycerol-3-phosphate biosynthetic process"/>
    <property type="evidence" value="ECO:0007669"/>
    <property type="project" value="UniProtKB-UniRule"/>
</dbReference>
<keyword evidence="13" id="KW-0963">Cytoplasm</keyword>
<feature type="binding site" evidence="13">
    <location>
        <position position="245"/>
    </location>
    <ligand>
        <name>sn-glycerol 3-phosphate</name>
        <dbReference type="ChEBI" id="CHEBI:57597"/>
    </ligand>
</feature>
<feature type="domain" description="Glycerol-3-phosphate dehydrogenase NAD-dependent N-terminal" evidence="18">
    <location>
        <begin position="5"/>
        <end position="156"/>
    </location>
</feature>
<feature type="binding site" evidence="13">
    <location>
        <position position="12"/>
    </location>
    <ligand>
        <name>NADPH</name>
        <dbReference type="ChEBI" id="CHEBI:57783"/>
    </ligand>
</feature>
<keyword evidence="2 13" id="KW-0444">Lipid biosynthesis</keyword>
<dbReference type="GO" id="GO:0141152">
    <property type="term" value="F:glycerol-3-phosphate dehydrogenase (NAD+) activity"/>
    <property type="evidence" value="ECO:0007669"/>
    <property type="project" value="RHEA"/>
</dbReference>
<feature type="binding site" evidence="13">
    <location>
        <position position="140"/>
    </location>
    <ligand>
        <name>NADPH</name>
        <dbReference type="ChEBI" id="CHEBI:57783"/>
    </ligand>
</feature>
<feature type="binding site" evidence="13">
    <location>
        <position position="107"/>
    </location>
    <ligand>
        <name>NADPH</name>
        <dbReference type="ChEBI" id="CHEBI:57783"/>
    </ligand>
</feature>
<feature type="binding site" evidence="13">
    <location>
        <position position="33"/>
    </location>
    <ligand>
        <name>NADPH</name>
        <dbReference type="ChEBI" id="CHEBI:57783"/>
    </ligand>
</feature>
<dbReference type="GO" id="GO:0051287">
    <property type="term" value="F:NAD binding"/>
    <property type="evidence" value="ECO:0007669"/>
    <property type="project" value="InterPro"/>
</dbReference>
<dbReference type="GO" id="GO:0005975">
    <property type="term" value="P:carbohydrate metabolic process"/>
    <property type="evidence" value="ECO:0007669"/>
    <property type="project" value="InterPro"/>
</dbReference>
<gene>
    <name evidence="13" type="primary">gpsA</name>
    <name evidence="20" type="ORF">SAMN02910344_00508</name>
</gene>
<evidence type="ECO:0000256" key="7">
    <source>
        <dbReference type="ARBA" id="ARBA00023209"/>
    </source>
</evidence>
<comment type="pathway">
    <text evidence="13">Membrane lipid metabolism; glycerophospholipid metabolism.</text>
</comment>
<dbReference type="UniPathway" id="UPA00940"/>
<evidence type="ECO:0000256" key="14">
    <source>
        <dbReference type="PIRSR" id="PIRSR000114-1"/>
    </source>
</evidence>
<dbReference type="EMBL" id="FOXF01000005">
    <property type="protein sequence ID" value="SFP12773.1"/>
    <property type="molecule type" value="Genomic_DNA"/>
</dbReference>
<dbReference type="NCBIfam" id="NF000939">
    <property type="entry name" value="PRK00094.1-1"/>
    <property type="match status" value="1"/>
</dbReference>
<dbReference type="HAMAP" id="MF_00394">
    <property type="entry name" value="NAD_Glyc3P_dehydrog"/>
    <property type="match status" value="1"/>
</dbReference>
<evidence type="ECO:0000313" key="20">
    <source>
        <dbReference type="EMBL" id="SFP12773.1"/>
    </source>
</evidence>
<feature type="binding site" evidence="13">
    <location>
        <position position="107"/>
    </location>
    <ligand>
        <name>sn-glycerol 3-phosphate</name>
        <dbReference type="ChEBI" id="CHEBI:57597"/>
    </ligand>
</feature>
<dbReference type="GO" id="GO:0005829">
    <property type="term" value="C:cytosol"/>
    <property type="evidence" value="ECO:0007669"/>
    <property type="project" value="TreeGrafter"/>
</dbReference>
<dbReference type="InterPro" id="IPR013328">
    <property type="entry name" value="6PGD_dom2"/>
</dbReference>
<evidence type="ECO:0000256" key="10">
    <source>
        <dbReference type="ARBA" id="ARBA00066687"/>
    </source>
</evidence>
<evidence type="ECO:0000256" key="13">
    <source>
        <dbReference type="HAMAP-Rule" id="MF_00394"/>
    </source>
</evidence>
<dbReference type="AlphaFoldDB" id="A0A662ZF58"/>
<dbReference type="SUPFAM" id="SSF51735">
    <property type="entry name" value="NAD(P)-binding Rossmann-fold domains"/>
    <property type="match status" value="1"/>
</dbReference>
<dbReference type="Pfam" id="PF01210">
    <property type="entry name" value="NAD_Gly3P_dh_N"/>
    <property type="match status" value="1"/>
</dbReference>
<evidence type="ECO:0000256" key="1">
    <source>
        <dbReference type="ARBA" id="ARBA00011009"/>
    </source>
</evidence>
<organism evidence="20 21">
    <name type="scientific">Ruminobacter amylophilus</name>
    <dbReference type="NCBI Taxonomy" id="867"/>
    <lineage>
        <taxon>Bacteria</taxon>
        <taxon>Pseudomonadati</taxon>
        <taxon>Pseudomonadota</taxon>
        <taxon>Gammaproteobacteria</taxon>
        <taxon>Aeromonadales</taxon>
        <taxon>Succinivibrionaceae</taxon>
        <taxon>Ruminobacter</taxon>
    </lineage>
</organism>
<keyword evidence="6 13" id="KW-0443">Lipid metabolism</keyword>
<feature type="binding site" evidence="15">
    <location>
        <position position="107"/>
    </location>
    <ligand>
        <name>substrate</name>
    </ligand>
</feature>
<dbReference type="InterPro" id="IPR008927">
    <property type="entry name" value="6-PGluconate_DH-like_C_sf"/>
</dbReference>
<dbReference type="EC" id="1.1.1.94" evidence="10 13"/>
<feature type="binding site" evidence="13">
    <location>
        <position position="192"/>
    </location>
    <ligand>
        <name>sn-glycerol 3-phosphate</name>
        <dbReference type="ChEBI" id="CHEBI:57597"/>
    </ligand>
</feature>
<dbReference type="PIRSF" id="PIRSF000114">
    <property type="entry name" value="Glycerol-3-P_dh"/>
    <property type="match status" value="1"/>
</dbReference>
<evidence type="ECO:0000256" key="9">
    <source>
        <dbReference type="ARBA" id="ARBA00052716"/>
    </source>
</evidence>
<accession>A0A662ZF58</accession>
<feature type="binding site" evidence="13">
    <location>
        <position position="256"/>
    </location>
    <ligand>
        <name>NADPH</name>
        <dbReference type="ChEBI" id="CHEBI:57783"/>
    </ligand>
</feature>
<keyword evidence="5 13" id="KW-0520">NAD</keyword>
<dbReference type="Gene3D" id="1.10.1040.10">
    <property type="entry name" value="N-(1-d-carboxylethyl)-l-norvaline Dehydrogenase, domain 2"/>
    <property type="match status" value="1"/>
</dbReference>
<feature type="binding site" evidence="16">
    <location>
        <begin position="9"/>
        <end position="14"/>
    </location>
    <ligand>
        <name>NAD(+)</name>
        <dbReference type="ChEBI" id="CHEBI:57540"/>
    </ligand>
</feature>
<dbReference type="PRINTS" id="PR00077">
    <property type="entry name" value="GPDHDRGNASE"/>
</dbReference>
<dbReference type="NCBIfam" id="NF000942">
    <property type="entry name" value="PRK00094.1-4"/>
    <property type="match status" value="1"/>
</dbReference>
<name>A0A662ZF58_9GAMM</name>
<comment type="catalytic activity">
    <reaction evidence="9">
        <text>sn-glycerol 3-phosphate + NADP(+) = dihydroxyacetone phosphate + NADPH + H(+)</text>
        <dbReference type="Rhea" id="RHEA:11096"/>
        <dbReference type="ChEBI" id="CHEBI:15378"/>
        <dbReference type="ChEBI" id="CHEBI:57597"/>
        <dbReference type="ChEBI" id="CHEBI:57642"/>
        <dbReference type="ChEBI" id="CHEBI:57783"/>
        <dbReference type="ChEBI" id="CHEBI:58349"/>
        <dbReference type="EC" id="1.1.1.94"/>
    </reaction>
    <physiologicalReaction direction="right-to-left" evidence="9">
        <dbReference type="Rhea" id="RHEA:11098"/>
    </physiologicalReaction>
</comment>
<evidence type="ECO:0000256" key="15">
    <source>
        <dbReference type="PIRSR" id="PIRSR000114-2"/>
    </source>
</evidence>
<dbReference type="InterPro" id="IPR006109">
    <property type="entry name" value="G3P_DH_NAD-dep_C"/>
</dbReference>
<evidence type="ECO:0000256" key="17">
    <source>
        <dbReference type="RuleBase" id="RU000437"/>
    </source>
</evidence>
<keyword evidence="21" id="KW-1185">Reference proteome</keyword>
<evidence type="ECO:0000256" key="16">
    <source>
        <dbReference type="PIRSR" id="PIRSR000114-3"/>
    </source>
</evidence>
<dbReference type="PANTHER" id="PTHR11728:SF1">
    <property type="entry name" value="GLYCEROL-3-PHOSPHATE DEHYDROGENASE [NAD(+)] 2, CHLOROPLASTIC"/>
    <property type="match status" value="1"/>
</dbReference>
<evidence type="ECO:0000256" key="4">
    <source>
        <dbReference type="ARBA" id="ARBA00023002"/>
    </source>
</evidence>
<feature type="binding site" evidence="13">
    <location>
        <position position="136"/>
    </location>
    <ligand>
        <name>sn-glycerol 3-phosphate</name>
        <dbReference type="ChEBI" id="CHEBI:57597"/>
    </ligand>
</feature>
<feature type="binding site" evidence="13">
    <location>
        <position position="255"/>
    </location>
    <ligand>
        <name>sn-glycerol 3-phosphate</name>
        <dbReference type="ChEBI" id="CHEBI:57597"/>
    </ligand>
</feature>
<feature type="binding site" evidence="13">
    <location>
        <position position="257"/>
    </location>
    <ligand>
        <name>sn-glycerol 3-phosphate</name>
        <dbReference type="ChEBI" id="CHEBI:57597"/>
    </ligand>
</feature>
<sequence length="332" mass="36060">MSYSISVIGSGSYGTALAISLARNGNKVLLWGRNQSKINRMQQTRSNEDFLPGILFPESLELTSDLEFAVKNTNILLVVIPSSNFRNVLQQIKPFLSPDHRLAWATKGIEAKTGKLLSDVVKEEFGNSIPFAVISGPTFAKELAAGMPTAISVSGSCDDFTDEFSRLIHSSKNFRVYKNPDYIGIQIGGCVKNVIAIGAGLSDGLGFGANARTALITRGLVEIQRLGRAMGALPNTFMGMAGLGDLVLTCTDNQSRNRRFGIALGQGKTVDEAIKEIGQVVEGYDNTEEVYQLAQRYNVEMPICEEIYKVLYEGKSAKDATATLLSRTQKSE</sequence>
<keyword evidence="7 13" id="KW-0594">Phospholipid biosynthesis</keyword>
<dbReference type="SUPFAM" id="SSF48179">
    <property type="entry name" value="6-phosphogluconate dehydrogenase C-terminal domain-like"/>
    <property type="match status" value="1"/>
</dbReference>
<feature type="binding site" evidence="13">
    <location>
        <position position="256"/>
    </location>
    <ligand>
        <name>sn-glycerol 3-phosphate</name>
        <dbReference type="ChEBI" id="CHEBI:57597"/>
    </ligand>
</feature>